<reference evidence="3 4" key="1">
    <citation type="journal article" date="2013" name="Biodegradation">
        <title>Quantitative proteomic analysis of ibuprofen-degrading Patulibacter sp. strain I11.</title>
        <authorList>
            <person name="Almeida B."/>
            <person name="Kjeldal H."/>
            <person name="Lolas I."/>
            <person name="Knudsen A.D."/>
            <person name="Carvalho G."/>
            <person name="Nielsen K.L."/>
            <person name="Barreto Crespo M.T."/>
            <person name="Stensballe A."/>
            <person name="Nielsen J.L."/>
        </authorList>
    </citation>
    <scope>NUCLEOTIDE SEQUENCE [LARGE SCALE GENOMIC DNA]</scope>
    <source>
        <strain evidence="3 4">I11</strain>
    </source>
</reference>
<dbReference type="GO" id="GO:0005975">
    <property type="term" value="P:carbohydrate metabolic process"/>
    <property type="evidence" value="ECO:0007669"/>
    <property type="project" value="UniProtKB-ARBA"/>
</dbReference>
<dbReference type="RefSeq" id="WP_007577652.1">
    <property type="nucleotide sequence ID" value="NZ_AGUD01000262.1"/>
</dbReference>
<feature type="region of interest" description="Disordered" evidence="1">
    <location>
        <begin position="124"/>
        <end position="143"/>
    </location>
</feature>
<evidence type="ECO:0000313" key="3">
    <source>
        <dbReference type="EMBL" id="EHN09626.1"/>
    </source>
</evidence>
<proteinExistence type="predicted"/>
<gene>
    <name evidence="3" type="ORF">PAI11_35030</name>
</gene>
<organism evidence="3 4">
    <name type="scientific">Patulibacter medicamentivorans</name>
    <dbReference type="NCBI Taxonomy" id="1097667"/>
    <lineage>
        <taxon>Bacteria</taxon>
        <taxon>Bacillati</taxon>
        <taxon>Actinomycetota</taxon>
        <taxon>Thermoleophilia</taxon>
        <taxon>Solirubrobacterales</taxon>
        <taxon>Patulibacteraceae</taxon>
        <taxon>Patulibacter</taxon>
    </lineage>
</organism>
<feature type="transmembrane region" description="Helical" evidence="2">
    <location>
        <begin position="49"/>
        <end position="70"/>
    </location>
</feature>
<dbReference type="AlphaFoldDB" id="H0E9I4"/>
<dbReference type="PATRIC" id="fig|1097667.3.peg.3475"/>
<keyword evidence="4" id="KW-1185">Reference proteome</keyword>
<feature type="region of interest" description="Disordered" evidence="1">
    <location>
        <begin position="239"/>
        <end position="279"/>
    </location>
</feature>
<dbReference type="EMBL" id="AGUD01000262">
    <property type="protein sequence ID" value="EHN09626.1"/>
    <property type="molecule type" value="Genomic_DNA"/>
</dbReference>
<keyword evidence="2" id="KW-0472">Membrane</keyword>
<comment type="caution">
    <text evidence="3">The sequence shown here is derived from an EMBL/GenBank/DDBJ whole genome shotgun (WGS) entry which is preliminary data.</text>
</comment>
<feature type="compositionally biased region" description="Acidic residues" evidence="1">
    <location>
        <begin position="1"/>
        <end position="10"/>
    </location>
</feature>
<accession>H0E9I4</accession>
<evidence type="ECO:0000256" key="1">
    <source>
        <dbReference type="SAM" id="MobiDB-lite"/>
    </source>
</evidence>
<protein>
    <submittedName>
        <fullName evidence="3">Uncharacterized protein</fullName>
    </submittedName>
</protein>
<keyword evidence="2" id="KW-0812">Transmembrane</keyword>
<dbReference type="InterPro" id="IPR013783">
    <property type="entry name" value="Ig-like_fold"/>
</dbReference>
<feature type="region of interest" description="Disordered" evidence="1">
    <location>
        <begin position="1"/>
        <end position="41"/>
    </location>
</feature>
<sequence length="382" mass="39339">MSFFDDDDFDEPTHVAHEAAPRRTSRRPGLGGGGGGLSPDPQQARVRQMVALGVIVLVLILLTLAINGCVKSGRTNALKDYSRDVTAVLQESKSEVAEPLFAALSSGEDATALVPKLNSLRETADNEAKRAKNFSPPGDDRGKAAQHDLELAMNLRSQAIRTIADRLPSALGDPDTSQPAIDAIAGQMQALLASDVIIIARTKPLIDEALKDAGVSGASVQYTRIVSDASWLTPETVTTKLGATGGGGTASSGAVKDRSKETPTTAGRHGNGITGASIGGTTLTAGEAATVTGRDLKIQVANQGEADESNVDVGGTFTPASGKAISFKTTVKTITQGASVDVPITLPATVKGEGELKIQVGGVPGEENLTNNTQTFTVTFGG</sequence>
<dbReference type="Gene3D" id="2.60.40.10">
    <property type="entry name" value="Immunoglobulins"/>
    <property type="match status" value="1"/>
</dbReference>
<feature type="compositionally biased region" description="Basic and acidic residues" evidence="1">
    <location>
        <begin position="11"/>
        <end position="21"/>
    </location>
</feature>
<dbReference type="Proteomes" id="UP000005143">
    <property type="component" value="Unassembled WGS sequence"/>
</dbReference>
<evidence type="ECO:0000313" key="4">
    <source>
        <dbReference type="Proteomes" id="UP000005143"/>
    </source>
</evidence>
<keyword evidence="2" id="KW-1133">Transmembrane helix</keyword>
<name>H0E9I4_9ACTN</name>
<evidence type="ECO:0000256" key="2">
    <source>
        <dbReference type="SAM" id="Phobius"/>
    </source>
</evidence>